<evidence type="ECO:0000256" key="2">
    <source>
        <dbReference type="ARBA" id="ARBA00009063"/>
    </source>
</evidence>
<comment type="subunit">
    <text evidence="10">Part of the t-SNARE complex.</text>
</comment>
<dbReference type="GO" id="GO:0006886">
    <property type="term" value="P:intracellular protein transport"/>
    <property type="evidence" value="ECO:0007669"/>
    <property type="project" value="InterPro"/>
</dbReference>
<keyword evidence="7" id="KW-0175">Coiled coil</keyword>
<dbReference type="PROSITE" id="PS50192">
    <property type="entry name" value="T_SNARE"/>
    <property type="match status" value="1"/>
</dbReference>
<dbReference type="SUPFAM" id="SSF58038">
    <property type="entry name" value="SNARE fusion complex"/>
    <property type="match status" value="1"/>
</dbReference>
<gene>
    <name evidence="13" type="primary">SYP71_4</name>
    <name evidence="13" type="ORF">CK203_023939</name>
</gene>
<dbReference type="GO" id="GO:0016020">
    <property type="term" value="C:membrane"/>
    <property type="evidence" value="ECO:0007669"/>
    <property type="project" value="UniProtKB-SubCell"/>
</dbReference>
<dbReference type="InterPro" id="IPR006012">
    <property type="entry name" value="Syntaxin/epimorphin_CS"/>
</dbReference>
<dbReference type="PROSITE" id="PS00914">
    <property type="entry name" value="SYNTAXIN"/>
    <property type="match status" value="1"/>
</dbReference>
<dbReference type="FunFam" id="1.20.5.110:FF:000037">
    <property type="entry name" value="Putative syntaxin-71-like"/>
    <property type="match status" value="1"/>
</dbReference>
<name>A0A438IQ61_VITVI</name>
<proteinExistence type="inferred from homology"/>
<dbReference type="EMBL" id="QGNW01000091">
    <property type="protein sequence ID" value="RVW98765.1"/>
    <property type="molecule type" value="Genomic_DNA"/>
</dbReference>
<comment type="subcellular location">
    <subcellularLocation>
        <location evidence="1">Membrane</location>
        <topology evidence="1">Single-pass membrane protein</topology>
    </subcellularLocation>
</comment>
<evidence type="ECO:0000313" key="13">
    <source>
        <dbReference type="EMBL" id="RVW98765.1"/>
    </source>
</evidence>
<evidence type="ECO:0000256" key="10">
    <source>
        <dbReference type="ARBA" id="ARBA00061857"/>
    </source>
</evidence>
<keyword evidence="6 11" id="KW-1133">Transmembrane helix</keyword>
<evidence type="ECO:0000256" key="7">
    <source>
        <dbReference type="ARBA" id="ARBA00023054"/>
    </source>
</evidence>
<evidence type="ECO:0000256" key="11">
    <source>
        <dbReference type="SAM" id="Phobius"/>
    </source>
</evidence>
<comment type="similarity">
    <text evidence="2">Belongs to the syntaxin family.</text>
</comment>
<dbReference type="InterPro" id="IPR000727">
    <property type="entry name" value="T_SNARE_dom"/>
</dbReference>
<keyword evidence="5" id="KW-0653">Protein transport</keyword>
<dbReference type="AlphaFoldDB" id="A0A438IQ61"/>
<dbReference type="SMART" id="SM00397">
    <property type="entry name" value="t_SNARE"/>
    <property type="match status" value="1"/>
</dbReference>
<keyword evidence="4 11" id="KW-0812">Transmembrane</keyword>
<dbReference type="GO" id="GO:0005484">
    <property type="term" value="F:SNAP receptor activity"/>
    <property type="evidence" value="ECO:0007669"/>
    <property type="project" value="InterPro"/>
</dbReference>
<sequence length="200" mass="22539">MKIHESDSIGLQVKGLSTEELAARNDLVLALPDRIQAIPDGAATAPKQTGGWAASASRTEIKFDSGDCSCRDCIYVLDFESYDGRFDSEYFQQTEESSQFRQEYEMRKMNQDQGLDVIAEGLDTLKNMAHDMNEELDRQVPLMDEIDTKVDKATADLKNTNVRLKDTVNQLRSSRNFCIDIILLCIILGIAAYLYNVLKK</sequence>
<evidence type="ECO:0000256" key="1">
    <source>
        <dbReference type="ARBA" id="ARBA00004167"/>
    </source>
</evidence>
<comment type="function">
    <text evidence="9">Vesicle trafficking protein that functions in the secretory pathway.</text>
</comment>
<evidence type="ECO:0000256" key="8">
    <source>
        <dbReference type="ARBA" id="ARBA00023136"/>
    </source>
</evidence>
<dbReference type="CDD" id="cd15841">
    <property type="entry name" value="SNARE_Qc"/>
    <property type="match status" value="1"/>
</dbReference>
<accession>A0A438IQ61</accession>
<dbReference type="Proteomes" id="UP000288805">
    <property type="component" value="Unassembled WGS sequence"/>
</dbReference>
<dbReference type="PANTHER" id="PTHR19305:SF35">
    <property type="entry name" value="SYNTAXIN-72"/>
    <property type="match status" value="1"/>
</dbReference>
<comment type="caution">
    <text evidence="13">The sequence shown here is derived from an EMBL/GenBank/DDBJ whole genome shotgun (WGS) entry which is preliminary data.</text>
</comment>
<evidence type="ECO:0000259" key="12">
    <source>
        <dbReference type="PROSITE" id="PS50192"/>
    </source>
</evidence>
<evidence type="ECO:0000313" key="14">
    <source>
        <dbReference type="Proteomes" id="UP000288805"/>
    </source>
</evidence>
<feature type="domain" description="T-SNARE coiled-coil homology" evidence="12">
    <location>
        <begin position="105"/>
        <end position="167"/>
    </location>
</feature>
<evidence type="ECO:0000256" key="6">
    <source>
        <dbReference type="ARBA" id="ARBA00022989"/>
    </source>
</evidence>
<keyword evidence="8 11" id="KW-0472">Membrane</keyword>
<keyword evidence="3" id="KW-0813">Transport</keyword>
<organism evidence="13 14">
    <name type="scientific">Vitis vinifera</name>
    <name type="common">Grape</name>
    <dbReference type="NCBI Taxonomy" id="29760"/>
    <lineage>
        <taxon>Eukaryota</taxon>
        <taxon>Viridiplantae</taxon>
        <taxon>Streptophyta</taxon>
        <taxon>Embryophyta</taxon>
        <taxon>Tracheophyta</taxon>
        <taxon>Spermatophyta</taxon>
        <taxon>Magnoliopsida</taxon>
        <taxon>eudicotyledons</taxon>
        <taxon>Gunneridae</taxon>
        <taxon>Pentapetalae</taxon>
        <taxon>rosids</taxon>
        <taxon>Vitales</taxon>
        <taxon>Vitaceae</taxon>
        <taxon>Viteae</taxon>
        <taxon>Vitis</taxon>
    </lineage>
</organism>
<evidence type="ECO:0000256" key="9">
    <source>
        <dbReference type="ARBA" id="ARBA00054128"/>
    </source>
</evidence>
<evidence type="ECO:0000256" key="5">
    <source>
        <dbReference type="ARBA" id="ARBA00022927"/>
    </source>
</evidence>
<reference evidence="13 14" key="1">
    <citation type="journal article" date="2018" name="PLoS Genet.">
        <title>Population sequencing reveals clonal diversity and ancestral inbreeding in the grapevine cultivar Chardonnay.</title>
        <authorList>
            <person name="Roach M.J."/>
            <person name="Johnson D.L."/>
            <person name="Bohlmann J."/>
            <person name="van Vuuren H.J."/>
            <person name="Jones S.J."/>
            <person name="Pretorius I.S."/>
            <person name="Schmidt S.A."/>
            <person name="Borneman A.R."/>
        </authorList>
    </citation>
    <scope>NUCLEOTIDE SEQUENCE [LARGE SCALE GENOMIC DNA]</scope>
    <source>
        <strain evidence="14">cv. Chardonnay</strain>
        <tissue evidence="13">Leaf</tissue>
    </source>
</reference>
<evidence type="ECO:0000256" key="4">
    <source>
        <dbReference type="ARBA" id="ARBA00022692"/>
    </source>
</evidence>
<feature type="transmembrane region" description="Helical" evidence="11">
    <location>
        <begin position="177"/>
        <end position="195"/>
    </location>
</feature>
<protein>
    <submittedName>
        <fullName evidence="13">Syntaxin-71</fullName>
    </submittedName>
</protein>
<evidence type="ECO:0000256" key="3">
    <source>
        <dbReference type="ARBA" id="ARBA00022448"/>
    </source>
</evidence>
<dbReference type="Pfam" id="PF05739">
    <property type="entry name" value="SNARE"/>
    <property type="match status" value="1"/>
</dbReference>
<dbReference type="PANTHER" id="PTHR19305">
    <property type="entry name" value="SYNAPTOSOMAL ASSOCIATED PROTEIN"/>
    <property type="match status" value="1"/>
</dbReference>
<dbReference type="Gene3D" id="1.20.5.110">
    <property type="match status" value="1"/>
</dbReference>